<keyword evidence="2" id="KW-0847">Vitamin C</keyword>
<comment type="caution">
    <text evidence="4">The sequence shown here is derived from an EMBL/GenBank/DDBJ whole genome shotgun (WGS) entry which is preliminary data.</text>
</comment>
<evidence type="ECO:0000256" key="3">
    <source>
        <dbReference type="ARBA" id="ARBA00023004"/>
    </source>
</evidence>
<organism evidence="4 5">
    <name type="scientific">Ancylostoma ceylanicum</name>
    <dbReference type="NCBI Taxonomy" id="53326"/>
    <lineage>
        <taxon>Eukaryota</taxon>
        <taxon>Metazoa</taxon>
        <taxon>Ecdysozoa</taxon>
        <taxon>Nematoda</taxon>
        <taxon>Chromadorea</taxon>
        <taxon>Rhabditida</taxon>
        <taxon>Rhabditina</taxon>
        <taxon>Rhabditomorpha</taxon>
        <taxon>Strongyloidea</taxon>
        <taxon>Ancylostomatidae</taxon>
        <taxon>Ancylostomatinae</taxon>
        <taxon>Ancylostoma</taxon>
    </lineage>
</organism>
<keyword evidence="5" id="KW-1185">Reference proteome</keyword>
<gene>
    <name evidence="4" type="primary">Acey_s0032.g2542</name>
    <name evidence="4" type="ORF">Y032_0032g2542</name>
</gene>
<reference evidence="5" key="1">
    <citation type="journal article" date="2015" name="Nat. Genet.">
        <title>The genome and transcriptome of the zoonotic hookworm Ancylostoma ceylanicum identify infection-specific gene families.</title>
        <authorList>
            <person name="Schwarz E.M."/>
            <person name="Hu Y."/>
            <person name="Antoshechkin I."/>
            <person name="Miller M.M."/>
            <person name="Sternberg P.W."/>
            <person name="Aroian R.V."/>
        </authorList>
    </citation>
    <scope>NUCLEOTIDE SEQUENCE</scope>
    <source>
        <strain evidence="5">HY135</strain>
    </source>
</reference>
<accession>A0A016UQU4</accession>
<dbReference type="InterPro" id="IPR045054">
    <property type="entry name" value="P4HA-like"/>
</dbReference>
<evidence type="ECO:0000256" key="1">
    <source>
        <dbReference type="ARBA" id="ARBA00022723"/>
    </source>
</evidence>
<dbReference type="Gene3D" id="2.60.120.620">
    <property type="entry name" value="q2cbj1_9rhob like domain"/>
    <property type="match status" value="1"/>
</dbReference>
<dbReference type="OrthoDB" id="420380at2759"/>
<dbReference type="PANTHER" id="PTHR10869">
    <property type="entry name" value="PROLYL 4-HYDROXYLASE ALPHA SUBUNIT"/>
    <property type="match status" value="1"/>
</dbReference>
<proteinExistence type="predicted"/>
<evidence type="ECO:0000256" key="2">
    <source>
        <dbReference type="ARBA" id="ARBA00022896"/>
    </source>
</evidence>
<keyword evidence="3" id="KW-0408">Iron</keyword>
<dbReference type="EMBL" id="JARK01001368">
    <property type="protein sequence ID" value="EYC16873.1"/>
    <property type="molecule type" value="Genomic_DNA"/>
</dbReference>
<dbReference type="GO" id="GO:0004656">
    <property type="term" value="F:procollagen-proline 4-dioxygenase activity"/>
    <property type="evidence" value="ECO:0007669"/>
    <property type="project" value="TreeGrafter"/>
</dbReference>
<dbReference type="AlphaFoldDB" id="A0A016UQU4"/>
<dbReference type="STRING" id="53326.A0A016UQU4"/>
<dbReference type="PANTHER" id="PTHR10869:SF244">
    <property type="entry name" value="PROLYL 4-HYDROXYLASE SUBUNIT ALPHA-2"/>
    <property type="match status" value="1"/>
</dbReference>
<protein>
    <submittedName>
        <fullName evidence="4">Uncharacterized protein</fullName>
    </submittedName>
</protein>
<keyword evidence="1" id="KW-0479">Metal-binding</keyword>
<sequence>MAYGLQRQAECNPAATGCACPWRRRSLLTSSVSRSTVMNLWILAVLLFAGTEAGERKTSNDPLEDWMFTQLKQCDNPPPVHEGYGCTSYLWNYELINLELFNSDPAIIVYRGLVPKDYIESFIVDITAEQKKAQDNSNGSRPTAEITMDHTAKAGAARVFRRLSRFIPFIDFTSSDPWQVLVFKEGGHFAPRHEYLKVNASGEQDELTKTLGNRFATFRIMLKEPEKGGEHVFPLIRSTYKLELGDAMIWTNMTPQKQKVRRTQCALI</sequence>
<dbReference type="Proteomes" id="UP000024635">
    <property type="component" value="Unassembled WGS sequence"/>
</dbReference>
<name>A0A016UQU4_9BILA</name>
<evidence type="ECO:0000313" key="5">
    <source>
        <dbReference type="Proteomes" id="UP000024635"/>
    </source>
</evidence>
<evidence type="ECO:0000313" key="4">
    <source>
        <dbReference type="EMBL" id="EYC16873.1"/>
    </source>
</evidence>
<dbReference type="GO" id="GO:0005783">
    <property type="term" value="C:endoplasmic reticulum"/>
    <property type="evidence" value="ECO:0007669"/>
    <property type="project" value="TreeGrafter"/>
</dbReference>
<dbReference type="GO" id="GO:0031418">
    <property type="term" value="F:L-ascorbic acid binding"/>
    <property type="evidence" value="ECO:0007669"/>
    <property type="project" value="UniProtKB-KW"/>
</dbReference>
<dbReference type="GO" id="GO:0046872">
    <property type="term" value="F:metal ion binding"/>
    <property type="evidence" value="ECO:0007669"/>
    <property type="project" value="UniProtKB-KW"/>
</dbReference>